<protein>
    <submittedName>
        <fullName evidence="1">Uncharacterized protein</fullName>
    </submittedName>
</protein>
<comment type="caution">
    <text evidence="1">The sequence shown here is derived from an EMBL/GenBank/DDBJ whole genome shotgun (WGS) entry which is preliminary data.</text>
</comment>
<dbReference type="EMBL" id="JANPWB010000005">
    <property type="protein sequence ID" value="KAJ1184223.1"/>
    <property type="molecule type" value="Genomic_DNA"/>
</dbReference>
<keyword evidence="2" id="KW-1185">Reference proteome</keyword>
<evidence type="ECO:0000313" key="1">
    <source>
        <dbReference type="EMBL" id="KAJ1184223.1"/>
    </source>
</evidence>
<gene>
    <name evidence="1" type="ORF">NDU88_001031</name>
</gene>
<proteinExistence type="predicted"/>
<accession>A0AAV7U8Z6</accession>
<dbReference type="Proteomes" id="UP001066276">
    <property type="component" value="Chromosome 3_1"/>
</dbReference>
<name>A0AAV7U8Z6_PLEWA</name>
<organism evidence="1 2">
    <name type="scientific">Pleurodeles waltl</name>
    <name type="common">Iberian ribbed newt</name>
    <dbReference type="NCBI Taxonomy" id="8319"/>
    <lineage>
        <taxon>Eukaryota</taxon>
        <taxon>Metazoa</taxon>
        <taxon>Chordata</taxon>
        <taxon>Craniata</taxon>
        <taxon>Vertebrata</taxon>
        <taxon>Euteleostomi</taxon>
        <taxon>Amphibia</taxon>
        <taxon>Batrachia</taxon>
        <taxon>Caudata</taxon>
        <taxon>Salamandroidea</taxon>
        <taxon>Salamandridae</taxon>
        <taxon>Pleurodelinae</taxon>
        <taxon>Pleurodeles</taxon>
    </lineage>
</organism>
<evidence type="ECO:0000313" key="2">
    <source>
        <dbReference type="Proteomes" id="UP001066276"/>
    </source>
</evidence>
<dbReference type="AlphaFoldDB" id="A0AAV7U8Z6"/>
<reference evidence="1" key="1">
    <citation type="journal article" date="2022" name="bioRxiv">
        <title>Sequencing and chromosome-scale assembly of the giantPleurodeles waltlgenome.</title>
        <authorList>
            <person name="Brown T."/>
            <person name="Elewa A."/>
            <person name="Iarovenko S."/>
            <person name="Subramanian E."/>
            <person name="Araus A.J."/>
            <person name="Petzold A."/>
            <person name="Susuki M."/>
            <person name="Suzuki K.-i.T."/>
            <person name="Hayashi T."/>
            <person name="Toyoda A."/>
            <person name="Oliveira C."/>
            <person name="Osipova E."/>
            <person name="Leigh N.D."/>
            <person name="Simon A."/>
            <person name="Yun M.H."/>
        </authorList>
    </citation>
    <scope>NUCLEOTIDE SEQUENCE</scope>
    <source>
        <strain evidence="1">20211129_DDA</strain>
        <tissue evidence="1">Liver</tissue>
    </source>
</reference>
<sequence>MSSSGCGFNISLMPVIEAENVGVKSVARWAPVTGTDSSPAPLDFEMHWPVGQCPDLSTGSGEVWVESVVRWAPLTRD</sequence>